<dbReference type="InterPro" id="IPR001431">
    <property type="entry name" value="Pept_M16_Zn_BS"/>
</dbReference>
<dbReference type="EMBL" id="KV918918">
    <property type="protein sequence ID" value="OSX75100.1"/>
    <property type="molecule type" value="Genomic_DNA"/>
</dbReference>
<dbReference type="GO" id="GO:0005829">
    <property type="term" value="C:cytosol"/>
    <property type="evidence" value="ECO:0007669"/>
    <property type="project" value="TreeGrafter"/>
</dbReference>
<feature type="domain" description="Coenzyme PQQ synthesis protein F-like C-terminal lobe" evidence="12">
    <location>
        <begin position="948"/>
        <end position="1044"/>
    </location>
</feature>
<feature type="region of interest" description="Disordered" evidence="8">
    <location>
        <begin position="555"/>
        <end position="586"/>
    </location>
</feature>
<keyword evidence="14" id="KW-1185">Reference proteome</keyword>
<dbReference type="SUPFAM" id="SSF63411">
    <property type="entry name" value="LuxS/MPP-like metallohydrolase"/>
    <property type="match status" value="4"/>
</dbReference>
<dbReference type="GO" id="GO:0051603">
    <property type="term" value="P:proteolysis involved in protein catabolic process"/>
    <property type="evidence" value="ECO:0007669"/>
    <property type="project" value="TreeGrafter"/>
</dbReference>
<dbReference type="InterPro" id="IPR007863">
    <property type="entry name" value="Peptidase_M16_C"/>
</dbReference>
<dbReference type="InterPro" id="IPR011249">
    <property type="entry name" value="Metalloenz_LuxS/M16"/>
</dbReference>
<dbReference type="Pfam" id="PF22456">
    <property type="entry name" value="PqqF-like_C_4"/>
    <property type="match status" value="1"/>
</dbReference>
<name>A0A1X6P2X7_PORUM</name>
<dbReference type="PROSITE" id="PS00143">
    <property type="entry name" value="INSULINASE"/>
    <property type="match status" value="1"/>
</dbReference>
<evidence type="ECO:0000313" key="14">
    <source>
        <dbReference type="Proteomes" id="UP000218209"/>
    </source>
</evidence>
<evidence type="ECO:0000256" key="6">
    <source>
        <dbReference type="ARBA" id="ARBA00023049"/>
    </source>
</evidence>
<evidence type="ECO:0000259" key="12">
    <source>
        <dbReference type="Pfam" id="PF22456"/>
    </source>
</evidence>
<dbReference type="Gene3D" id="3.30.830.10">
    <property type="entry name" value="Metalloenzyme, LuxS/M16 peptidase-like"/>
    <property type="match status" value="4"/>
</dbReference>
<dbReference type="AlphaFoldDB" id="A0A1X6P2X7"/>
<proteinExistence type="inferred from homology"/>
<keyword evidence="2" id="KW-0645">Protease</keyword>
<reference evidence="13 14" key="1">
    <citation type="submission" date="2017-03" db="EMBL/GenBank/DDBJ databases">
        <title>WGS assembly of Porphyra umbilicalis.</title>
        <authorList>
            <person name="Brawley S.H."/>
            <person name="Blouin N.A."/>
            <person name="Ficko-Blean E."/>
            <person name="Wheeler G.L."/>
            <person name="Lohr M."/>
            <person name="Goodson H.V."/>
            <person name="Jenkins J.W."/>
            <person name="Blaby-Haas C.E."/>
            <person name="Helliwell K.E."/>
            <person name="Chan C."/>
            <person name="Marriage T."/>
            <person name="Bhattacharya D."/>
            <person name="Klein A.S."/>
            <person name="Badis Y."/>
            <person name="Brodie J."/>
            <person name="Cao Y."/>
            <person name="Collen J."/>
            <person name="Dittami S.M."/>
            <person name="Gachon C.M."/>
            <person name="Green B.R."/>
            <person name="Karpowicz S."/>
            <person name="Kim J.W."/>
            <person name="Kudahl U."/>
            <person name="Lin S."/>
            <person name="Michel G."/>
            <person name="Mittag M."/>
            <person name="Olson B.J."/>
            <person name="Pangilinan J."/>
            <person name="Peng Y."/>
            <person name="Qiu H."/>
            <person name="Shu S."/>
            <person name="Singer J.T."/>
            <person name="Smith A.G."/>
            <person name="Sprecher B.N."/>
            <person name="Wagner V."/>
            <person name="Wang W."/>
            <person name="Wang Z.-Y."/>
            <person name="Yan J."/>
            <person name="Yarish C."/>
            <person name="Zoeuner-Riek S."/>
            <person name="Zhuang Y."/>
            <person name="Zou Y."/>
            <person name="Lindquist E.A."/>
            <person name="Grimwood J."/>
            <person name="Barry K."/>
            <person name="Rokhsar D.S."/>
            <person name="Schmutz J."/>
            <person name="Stiller J.W."/>
            <person name="Grossman A.R."/>
            <person name="Prochnik S.E."/>
        </authorList>
    </citation>
    <scope>NUCLEOTIDE SEQUENCE [LARGE SCALE GENOMIC DNA]</scope>
    <source>
        <strain evidence="13">4086291</strain>
    </source>
</reference>
<keyword evidence="4" id="KW-0378">Hydrolase</keyword>
<feature type="domain" description="Peptidase M16 middle/third" evidence="11">
    <location>
        <begin position="429"/>
        <end position="546"/>
    </location>
</feature>
<keyword evidence="5" id="KW-0862">Zinc</keyword>
<dbReference type="Pfam" id="PF00675">
    <property type="entry name" value="Peptidase_M16"/>
    <property type="match status" value="1"/>
</dbReference>
<feature type="domain" description="Peptidase M16 middle/third" evidence="11">
    <location>
        <begin position="656"/>
        <end position="818"/>
    </location>
</feature>
<evidence type="ECO:0000256" key="2">
    <source>
        <dbReference type="ARBA" id="ARBA00022670"/>
    </source>
</evidence>
<comment type="similarity">
    <text evidence="1 7">Belongs to the peptidase M16 family.</text>
</comment>
<dbReference type="OrthoDB" id="952271at2759"/>
<keyword evidence="3" id="KW-0479">Metal-binding</keyword>
<dbReference type="GO" id="GO:0004222">
    <property type="term" value="F:metalloendopeptidase activity"/>
    <property type="evidence" value="ECO:0007669"/>
    <property type="project" value="InterPro"/>
</dbReference>
<dbReference type="GO" id="GO:0005739">
    <property type="term" value="C:mitochondrion"/>
    <property type="evidence" value="ECO:0007669"/>
    <property type="project" value="TreeGrafter"/>
</dbReference>
<organism evidence="13 14">
    <name type="scientific">Porphyra umbilicalis</name>
    <name type="common">Purple laver</name>
    <name type="synonym">Red alga</name>
    <dbReference type="NCBI Taxonomy" id="2786"/>
    <lineage>
        <taxon>Eukaryota</taxon>
        <taxon>Rhodophyta</taxon>
        <taxon>Bangiophyceae</taxon>
        <taxon>Bangiales</taxon>
        <taxon>Bangiaceae</taxon>
        <taxon>Porphyra</taxon>
    </lineage>
</organism>
<evidence type="ECO:0000313" key="13">
    <source>
        <dbReference type="EMBL" id="OSX75100.1"/>
    </source>
</evidence>
<feature type="domain" description="Peptidase M16 N-terminal" evidence="9">
    <location>
        <begin position="21"/>
        <end position="100"/>
    </location>
</feature>
<evidence type="ECO:0000259" key="10">
    <source>
        <dbReference type="Pfam" id="PF05193"/>
    </source>
</evidence>
<gene>
    <name evidence="13" type="ORF">BU14_0255s0007</name>
</gene>
<keyword evidence="6" id="KW-0482">Metalloprotease</keyword>
<dbReference type="Pfam" id="PF16187">
    <property type="entry name" value="Peptidase_M16_M"/>
    <property type="match status" value="2"/>
</dbReference>
<evidence type="ECO:0000256" key="5">
    <source>
        <dbReference type="ARBA" id="ARBA00022833"/>
    </source>
</evidence>
<protein>
    <recommendedName>
        <fullName evidence="15">Peptidase M16 N-terminal domain-containing protein</fullName>
    </recommendedName>
</protein>
<feature type="domain" description="Peptidase M16 C-terminal" evidence="10">
    <location>
        <begin position="240"/>
        <end position="414"/>
    </location>
</feature>
<accession>A0A1X6P2X7</accession>
<evidence type="ECO:0008006" key="15">
    <source>
        <dbReference type="Google" id="ProtNLM"/>
    </source>
</evidence>
<dbReference type="PANTHER" id="PTHR43690:SF18">
    <property type="entry name" value="INSULIN-DEGRADING ENZYME-RELATED"/>
    <property type="match status" value="1"/>
</dbReference>
<evidence type="ECO:0000256" key="7">
    <source>
        <dbReference type="RuleBase" id="RU004447"/>
    </source>
</evidence>
<feature type="compositionally biased region" description="Low complexity" evidence="8">
    <location>
        <begin position="130"/>
        <end position="139"/>
    </location>
</feature>
<feature type="compositionally biased region" description="Low complexity" evidence="8">
    <location>
        <begin position="555"/>
        <end position="567"/>
    </location>
</feature>
<dbReference type="InterPro" id="IPR011765">
    <property type="entry name" value="Pept_M16_N"/>
</dbReference>
<dbReference type="Pfam" id="PF05193">
    <property type="entry name" value="Peptidase_M16_C"/>
    <property type="match status" value="1"/>
</dbReference>
<dbReference type="InterPro" id="IPR054734">
    <property type="entry name" value="PqqF-like_C_4"/>
</dbReference>
<sequence length="1161" mass="125004">MEQSPLDDRRFRRVTLPNGLRVLLVEDAASEKAAACLSVAVGDCSNPPELPGLAHFCEHMVFLGSEKYPTEGAFEAFLEAHGGLYNAFTEAERTSFFLSVMVGKGGCKSGEDDTERVAAPAQGATASEGPDMAAPAADASTAQPPALEIPGSVPPGLAPYYEALDRCAQFFISPLFTPSATAREVQAVNSEFKDALLKDSVRFHQLLKSAAAPGHPFRMFSMGNAASLWDRPTAEGIDVRAALLAFHSRHYSASQMTLVLVAPAPLSDLAAWAGALFGAVPNTGAPRAADAYAGLVLYGPAETGRLFRIVPVTESRGVHLYWETPSFGATYRTKPAGFLADRIRHAGSGSLLSALKARGWATALWAGECLEMTHHGVLAVYITLTLAGADETDAVVGAVFSYLRLIEERGITRRAYADVAARARLDWIYEERQEPYVTAILTARAMHTLSDAHLLTGEHLYEVYDEELIRSTAAALTPTKAVIFSIDPAIAGATDRVDEWFGTNYIVEAISDAKLVGWADAEVWPELAVAPFNTFVPTDLSLVCDTIDGADDEAPAAARAGTTSAASVDESTLEEPALEQPTADKTEVELVEPTVTNGAGTGHGSTVLCDDGVKNHVVAKVVDDAAVTAQPSVKAEGHAPLPYRPFPLLSTPVRAEDATASVNPVVLRDDASVRLHYKLDRTFRRPHAHVGIKFVTPALRANPRSVVLATLACRLLTDELTEETTDAIDSGLHYSIFPYTDCFWLRVDGFSDKLPVLLQLVVDRLVGLRAEPDRFSRALEVLHREYKNTAKDAPMRHAWNVSNLLLYSRTWHATELLRCFGDGPDESPSSDGPVGCRARMRLLPPTPAELDAFLASVWQRGVFVDALVAGNVAPTAALAMTAAVEDALPALPLSIADHPIFRVVELPTRHPVIARIASPHPQNTNSAVRVVFQVGCSGDPSADVALDLLQRMLDDHAFNELRTQQQLGYNVKVSVQDVWGVNTLHVSVQSPSASSETLTDRILTCLDGFGADTLPKMDLTPLKTAVTTSLREPDQKLSQETRRFFSEIDEHTYNWGRRAAQADALEGVDTATLLRLWATHFATDAPQRRMLVAAVHPPQHPPVLSAAEERATGAGGGGDAPTPIVVDDVVVNPAALYAFRNSRPLFPVQGFFEAGATGFTV</sequence>
<evidence type="ECO:0000256" key="4">
    <source>
        <dbReference type="ARBA" id="ARBA00022801"/>
    </source>
</evidence>
<evidence type="ECO:0000256" key="3">
    <source>
        <dbReference type="ARBA" id="ARBA00022723"/>
    </source>
</evidence>
<dbReference type="Proteomes" id="UP000218209">
    <property type="component" value="Unassembled WGS sequence"/>
</dbReference>
<dbReference type="InterPro" id="IPR032632">
    <property type="entry name" value="Peptidase_M16_M"/>
</dbReference>
<evidence type="ECO:0000259" key="11">
    <source>
        <dbReference type="Pfam" id="PF16187"/>
    </source>
</evidence>
<feature type="region of interest" description="Disordered" evidence="8">
    <location>
        <begin position="109"/>
        <end position="139"/>
    </location>
</feature>
<dbReference type="PANTHER" id="PTHR43690">
    <property type="entry name" value="NARDILYSIN"/>
    <property type="match status" value="1"/>
</dbReference>
<dbReference type="InterPro" id="IPR050626">
    <property type="entry name" value="Peptidase_M16"/>
</dbReference>
<dbReference type="GO" id="GO:0046872">
    <property type="term" value="F:metal ion binding"/>
    <property type="evidence" value="ECO:0007669"/>
    <property type="project" value="UniProtKB-KW"/>
</dbReference>
<evidence type="ECO:0000259" key="9">
    <source>
        <dbReference type="Pfam" id="PF00675"/>
    </source>
</evidence>
<dbReference type="GO" id="GO:0043171">
    <property type="term" value="P:peptide catabolic process"/>
    <property type="evidence" value="ECO:0007669"/>
    <property type="project" value="TreeGrafter"/>
</dbReference>
<evidence type="ECO:0000256" key="8">
    <source>
        <dbReference type="SAM" id="MobiDB-lite"/>
    </source>
</evidence>
<evidence type="ECO:0000256" key="1">
    <source>
        <dbReference type="ARBA" id="ARBA00007261"/>
    </source>
</evidence>